<evidence type="ECO:0000259" key="5">
    <source>
        <dbReference type="Pfam" id="PF00561"/>
    </source>
</evidence>
<protein>
    <submittedName>
        <fullName evidence="7">Alpha/beta fold hydrolase</fullName>
    </submittedName>
</protein>
<comment type="similarity">
    <text evidence="1">Belongs to the peptidase S33 family.</text>
</comment>
<evidence type="ECO:0000256" key="2">
    <source>
        <dbReference type="ARBA" id="ARBA00022729"/>
    </source>
</evidence>
<sequence length="568" mass="61063">MHSRTLRRAGTGVLICALASGLLLILSSEAGAQPLADAEEPLSQKAAAAVSSYDSQKLKWQPCLSRAEIPGLPQGYYRLQCATMFAPLNWDVPQSGPPIRIRVSRLASTAEGEHDMLFTNPGGPGGEGVDLPLLMVSANRKKLMASQDIYGMDVRGTGGSSNLTCGGVQNPGIDPRVRSEANLTLMLDASALSAQACDVAGRDLRQYVTTRQTVHDVDLLRRIVGQEKVNWLGYSAGTWMGAHYATLFPERAGRMVFDSNVLFTRSWEDAFALQPRGFERRFESDFAPWVARHHSEYRLGATPEAVIRSYERLRAAMTPDTPVEDAVTLDNVIAGTMYAKAMFPDAAAALTELKGFLKAQGSGRFRTAQRRAAAVEQRVAAIGRDRLRPFSADANSAVFLAITCQDTPWSANRDSLITSSYEAGRQYPLIGWSTIIQPCAFWNRTGDAGLARPTGHGLPPVLMVQSEHDPATPIEGARTAAAEFAGARLLTVTGEGDHGLYAGGNKCVDKSVDSFVIDGRLPAEGTTCKGTAMPGADLHTMRATGLPVKATNPLLALRQISSLVGSFN</sequence>
<comment type="caution">
    <text evidence="7">The sequence shown here is derived from an EMBL/GenBank/DDBJ whole genome shotgun (WGS) entry which is preliminary data.</text>
</comment>
<feature type="domain" description="AB hydrolase-1" evidence="5">
    <location>
        <begin position="121"/>
        <end position="295"/>
    </location>
</feature>
<keyword evidence="8" id="KW-1185">Reference proteome</keyword>
<dbReference type="Pfam" id="PF00561">
    <property type="entry name" value="Abhydrolase_1"/>
    <property type="match status" value="1"/>
</dbReference>
<accession>A0ABS5TLR7</accession>
<reference evidence="7 8" key="1">
    <citation type="submission" date="2021-05" db="EMBL/GenBank/DDBJ databases">
        <title>Kineosporia and Streptomyces sp. nov. two new marine actinobacteria isolated from Coral.</title>
        <authorList>
            <person name="Buangrab K."/>
            <person name="Sutthacheep M."/>
            <person name="Yeemin T."/>
            <person name="Harunari E."/>
            <person name="Igarashi Y."/>
            <person name="Kanchanasin P."/>
            <person name="Tanasupawat S."/>
            <person name="Phongsopitanun W."/>
        </authorList>
    </citation>
    <scope>NUCLEOTIDE SEQUENCE [LARGE SCALE GENOMIC DNA]</scope>
    <source>
        <strain evidence="7 8">J2-2</strain>
    </source>
</reference>
<dbReference type="PANTHER" id="PTHR43248:SF29">
    <property type="entry name" value="TRIPEPTIDYL AMINOPEPTIDASE"/>
    <property type="match status" value="1"/>
</dbReference>
<dbReference type="Gene3D" id="3.40.50.1820">
    <property type="entry name" value="alpha/beta hydrolase"/>
    <property type="match status" value="1"/>
</dbReference>
<dbReference type="InterPro" id="IPR029058">
    <property type="entry name" value="AB_hydrolase_fold"/>
</dbReference>
<feature type="signal peptide" evidence="4">
    <location>
        <begin position="1"/>
        <end position="32"/>
    </location>
</feature>
<feature type="chain" id="PRO_5045167729" evidence="4">
    <location>
        <begin position="33"/>
        <end position="568"/>
    </location>
</feature>
<dbReference type="SUPFAM" id="SSF53474">
    <property type="entry name" value="alpha/beta-Hydrolases"/>
    <property type="match status" value="1"/>
</dbReference>
<evidence type="ECO:0000256" key="1">
    <source>
        <dbReference type="ARBA" id="ARBA00010088"/>
    </source>
</evidence>
<organism evidence="7 8">
    <name type="scientific">Kineosporia corallincola</name>
    <dbReference type="NCBI Taxonomy" id="2835133"/>
    <lineage>
        <taxon>Bacteria</taxon>
        <taxon>Bacillati</taxon>
        <taxon>Actinomycetota</taxon>
        <taxon>Actinomycetes</taxon>
        <taxon>Kineosporiales</taxon>
        <taxon>Kineosporiaceae</taxon>
        <taxon>Kineosporia</taxon>
    </lineage>
</organism>
<name>A0ABS5TLR7_9ACTN</name>
<evidence type="ECO:0000313" key="8">
    <source>
        <dbReference type="Proteomes" id="UP001197247"/>
    </source>
</evidence>
<evidence type="ECO:0000313" key="7">
    <source>
        <dbReference type="EMBL" id="MBT0771314.1"/>
    </source>
</evidence>
<proteinExistence type="inferred from homology"/>
<evidence type="ECO:0000256" key="3">
    <source>
        <dbReference type="ARBA" id="ARBA00022801"/>
    </source>
</evidence>
<dbReference type="Proteomes" id="UP001197247">
    <property type="component" value="Unassembled WGS sequence"/>
</dbReference>
<dbReference type="RefSeq" id="WP_214157604.1">
    <property type="nucleotide sequence ID" value="NZ_JAHBAY010000008.1"/>
</dbReference>
<gene>
    <name evidence="7" type="ORF">KIH74_20420</name>
</gene>
<dbReference type="Pfam" id="PF08386">
    <property type="entry name" value="Abhydrolase_4"/>
    <property type="match status" value="1"/>
</dbReference>
<dbReference type="GO" id="GO:0016787">
    <property type="term" value="F:hydrolase activity"/>
    <property type="evidence" value="ECO:0007669"/>
    <property type="project" value="UniProtKB-KW"/>
</dbReference>
<feature type="domain" description="Peptidase S33 tripeptidyl aminopeptidase-like C-terminal" evidence="6">
    <location>
        <begin position="432"/>
        <end position="528"/>
    </location>
</feature>
<keyword evidence="2 4" id="KW-0732">Signal</keyword>
<dbReference type="PANTHER" id="PTHR43248">
    <property type="entry name" value="2-SUCCINYL-6-HYDROXY-2,4-CYCLOHEXADIENE-1-CARBOXYLATE SYNTHASE"/>
    <property type="match status" value="1"/>
</dbReference>
<dbReference type="EMBL" id="JAHBAY010000008">
    <property type="protein sequence ID" value="MBT0771314.1"/>
    <property type="molecule type" value="Genomic_DNA"/>
</dbReference>
<dbReference type="InterPro" id="IPR013595">
    <property type="entry name" value="Pept_S33_TAP-like_C"/>
</dbReference>
<dbReference type="InterPro" id="IPR051601">
    <property type="entry name" value="Serine_prot/Carboxylest_S33"/>
</dbReference>
<dbReference type="InterPro" id="IPR000073">
    <property type="entry name" value="AB_hydrolase_1"/>
</dbReference>
<keyword evidence="3 7" id="KW-0378">Hydrolase</keyword>
<evidence type="ECO:0000259" key="6">
    <source>
        <dbReference type="Pfam" id="PF08386"/>
    </source>
</evidence>
<evidence type="ECO:0000256" key="4">
    <source>
        <dbReference type="SAM" id="SignalP"/>
    </source>
</evidence>